<evidence type="ECO:0000256" key="2">
    <source>
        <dbReference type="ARBA" id="ARBA00022452"/>
    </source>
</evidence>
<evidence type="ECO:0000256" key="3">
    <source>
        <dbReference type="ARBA" id="ARBA00022692"/>
    </source>
</evidence>
<dbReference type="InterPro" id="IPR007655">
    <property type="entry name" value="Slam_C"/>
</dbReference>
<comment type="similarity">
    <text evidence="7">Belongs to the Slam family.</text>
</comment>
<comment type="subcellular location">
    <subcellularLocation>
        <location evidence="1">Cell outer membrane</location>
        <topology evidence="1">Multi-pass membrane protein</topology>
    </subcellularLocation>
</comment>
<keyword evidence="4" id="KW-0732">Signal</keyword>
<dbReference type="GO" id="GO:0009279">
    <property type="term" value="C:cell outer membrane"/>
    <property type="evidence" value="ECO:0007669"/>
    <property type="project" value="UniProtKB-SubCell"/>
</dbReference>
<dbReference type="Pfam" id="PF04575">
    <property type="entry name" value="SlipAM"/>
    <property type="match status" value="1"/>
</dbReference>
<dbReference type="RefSeq" id="WP_010846734.1">
    <property type="nucleotide sequence ID" value="NC_014228.1"/>
</dbReference>
<feature type="domain" description="Surface lipoprotein assembly modifier N-terminal TPR repeats region" evidence="9">
    <location>
        <begin position="36"/>
        <end position="135"/>
    </location>
</feature>
<dbReference type="InterPro" id="IPR011990">
    <property type="entry name" value="TPR-like_helical_dom_sf"/>
</dbReference>
<dbReference type="KEGG" id="xne:XNC1_2789"/>
<dbReference type="Proteomes" id="UP000008075">
    <property type="component" value="Chromosome"/>
</dbReference>
<dbReference type="GeneID" id="24904139"/>
<evidence type="ECO:0000313" key="10">
    <source>
        <dbReference type="EMBL" id="CBJ90843.1"/>
    </source>
</evidence>
<dbReference type="EMBL" id="FN667742">
    <property type="protein sequence ID" value="CBJ90843.1"/>
    <property type="molecule type" value="Genomic_DNA"/>
</dbReference>
<organism evidence="10 11">
    <name type="scientific">Xenorhabdus nematophila (strain ATCC 19061 / DSM 3370 / CCUG 14189 / LMG 1036 / NCIMB 9965 / AN6)</name>
    <dbReference type="NCBI Taxonomy" id="406817"/>
    <lineage>
        <taxon>Bacteria</taxon>
        <taxon>Pseudomonadati</taxon>
        <taxon>Pseudomonadota</taxon>
        <taxon>Gammaproteobacteria</taxon>
        <taxon>Enterobacterales</taxon>
        <taxon>Morganellaceae</taxon>
        <taxon>Xenorhabdus</taxon>
    </lineage>
</organism>
<evidence type="ECO:0000259" key="9">
    <source>
        <dbReference type="Pfam" id="PF24575"/>
    </source>
</evidence>
<dbReference type="InterPro" id="IPR057556">
    <property type="entry name" value="TPR_Slam"/>
</dbReference>
<keyword evidence="2" id="KW-1134">Transmembrane beta strand</keyword>
<dbReference type="Pfam" id="PF24575">
    <property type="entry name" value="TPR_Slam"/>
    <property type="match status" value="1"/>
</dbReference>
<dbReference type="HOGENOM" id="CLU_586528_0_0_6"/>
<evidence type="ECO:0000256" key="5">
    <source>
        <dbReference type="ARBA" id="ARBA00023136"/>
    </source>
</evidence>
<keyword evidence="6" id="KW-0998">Cell outer membrane</keyword>
<protein>
    <submittedName>
        <fullName evidence="10">Outer membrane protein, NilB</fullName>
    </submittedName>
</protein>
<name>D3VIY6_XENNA</name>
<sequence>MKKIKSIVITVVTTLLIPISNVVIAEEIKPQNQNVYTEDEILRQPRLLENAILFLIHEQNDNLEKVLSLYKKSHSQDPYLILWAEAKILMKKREYHQAINKLEQFVNQYDNPTAKFDLAILYLLNKKYNQSENIFNNLLLTTRNQQDKESINNYIEYIKKKKEIKFNTYFSFKRDSNISKITDKKVYGWDPNKRIKDVGLSFTPRISKKYFFDSGLFSEFDIDAHGIKYLKEKRYDFLSTRIGNKIGFEDYSNYFYLKPFYIKSFYGGGSTSSSKEIGFKPFYDAIGFNLFKLSDINENLKYAIFYENKNEYYNKKKHLNGDINFVSGSLIFIPFNDLYMSLSGSYSVTDRRSKEDSHHDKGMTFLISKRFLDDYLVELNYQKIKTDYIGKTTIYTPAHIFIRDLPPIKIKREDITDSVSLSLSNESINLFGFYPTLSFSYTKNKSSNLFYSYTEKDIFLDFKRNF</sequence>
<gene>
    <name evidence="10" type="primary">nilB</name>
    <name evidence="10" type="ordered locus">XNC1_2789</name>
</gene>
<evidence type="ECO:0000313" key="11">
    <source>
        <dbReference type="Proteomes" id="UP000008075"/>
    </source>
</evidence>
<keyword evidence="5" id="KW-0472">Membrane</keyword>
<evidence type="ECO:0000256" key="7">
    <source>
        <dbReference type="ARBA" id="ARBA00023609"/>
    </source>
</evidence>
<evidence type="ECO:0000256" key="4">
    <source>
        <dbReference type="ARBA" id="ARBA00022729"/>
    </source>
</evidence>
<evidence type="ECO:0000259" key="8">
    <source>
        <dbReference type="Pfam" id="PF04575"/>
    </source>
</evidence>
<dbReference type="STRING" id="406817.XNC1_2789"/>
<dbReference type="SUPFAM" id="SSF81901">
    <property type="entry name" value="HCP-like"/>
    <property type="match status" value="1"/>
</dbReference>
<accession>D3VIY6</accession>
<feature type="domain" description="Surface lipoprotein assembly modifier C-terminal" evidence="8">
    <location>
        <begin position="165"/>
        <end position="466"/>
    </location>
</feature>
<dbReference type="AlphaFoldDB" id="D3VIY6"/>
<reference evidence="10 11" key="1">
    <citation type="journal article" date="2011" name="PLoS ONE">
        <title>The entomopathogenic bacterial endosymbionts xenorhabdus and photorhabdus: convergent lifestyles from divergent genomes.</title>
        <authorList>
            <person name="Chaston J.M."/>
            <person name="Suen G."/>
            <person name="Tucker S.L."/>
            <person name="Andersen A.W."/>
            <person name="Bhasin A."/>
            <person name="Bode E."/>
            <person name="Bode H.B."/>
            <person name="Brachmann A.O."/>
            <person name="Cowles C.E."/>
            <person name="Cowles K.N."/>
            <person name="Darby C."/>
            <person name="de Leon L."/>
            <person name="Drace K."/>
            <person name="Du Z."/>
            <person name="Givaudan A."/>
            <person name="Herbert Tran E.E."/>
            <person name="Jewell K.A."/>
            <person name="Knack J.J."/>
            <person name="Krasomil-Osterfeld K.C."/>
            <person name="Kukor R."/>
            <person name="Lanois A."/>
            <person name="Latreille P."/>
            <person name="Leimgruber N.K."/>
            <person name="Lipke C.M."/>
            <person name="Liu R."/>
            <person name="Lu X."/>
            <person name="Martens E.C."/>
            <person name="Marri P.R."/>
            <person name="Medigue C."/>
            <person name="Menard M.L."/>
            <person name="Miller N.M."/>
            <person name="Morales-Soto N."/>
            <person name="Norton S."/>
            <person name="Ogier J.C."/>
            <person name="Orchard S.S."/>
            <person name="Park D."/>
            <person name="Park Y."/>
            <person name="Qurollo B.A."/>
            <person name="Sugar D.R."/>
            <person name="Richards G.R."/>
            <person name="Rouy Z."/>
            <person name="Slominski B."/>
            <person name="Slominski K."/>
            <person name="Snyder H."/>
            <person name="Tjaden B.C."/>
            <person name="van der Hoeven R."/>
            <person name="Welch R.D."/>
            <person name="Wheeler C."/>
            <person name="Xiang B."/>
            <person name="Barbazuk B."/>
            <person name="Gaudriault S."/>
            <person name="Goodner B."/>
            <person name="Slater S.C."/>
            <person name="Forst S."/>
            <person name="Goldman B.S."/>
            <person name="Goodrich-Blair H."/>
        </authorList>
    </citation>
    <scope>NUCLEOTIDE SEQUENCE [LARGE SCALE GENOMIC DNA]</scope>
    <source>
        <strain evidence="11">ATCC 19061 / DSM 3370 / CCUG 14189 / LMG 1036 / NCIMB 9965 / AN6</strain>
    </source>
</reference>
<evidence type="ECO:0000256" key="1">
    <source>
        <dbReference type="ARBA" id="ARBA00004571"/>
    </source>
</evidence>
<proteinExistence type="inferred from homology"/>
<dbReference type="Gene3D" id="1.25.40.10">
    <property type="entry name" value="Tetratricopeptide repeat domain"/>
    <property type="match status" value="1"/>
</dbReference>
<dbReference type="eggNOG" id="COG3118">
    <property type="taxonomic scope" value="Bacteria"/>
</dbReference>
<keyword evidence="3" id="KW-0812">Transmembrane</keyword>
<evidence type="ECO:0000256" key="6">
    <source>
        <dbReference type="ARBA" id="ARBA00023237"/>
    </source>
</evidence>
<dbReference type="SMR" id="D3VIY6"/>
<keyword evidence="11" id="KW-1185">Reference proteome</keyword>